<comment type="caution">
    <text evidence="1">The sequence shown here is derived from an EMBL/GenBank/DDBJ whole genome shotgun (WGS) entry which is preliminary data.</text>
</comment>
<keyword evidence="2" id="KW-1185">Reference proteome</keyword>
<gene>
    <name evidence="1" type="ORF">rsdtw13_01580</name>
</gene>
<reference evidence="1" key="1">
    <citation type="journal article" date="2025" name="Int. J. Syst. Evol. Microbiol.">
        <title>Inconstantimicrobium mannanitabidum sp. nov., a novel member of the family Clostridiaceae isolated from anoxic soil under the treatment of reductive soil disinfestation.</title>
        <authorList>
            <person name="Ueki A."/>
            <person name="Tonouchi A."/>
            <person name="Honma S."/>
            <person name="Kaku N."/>
            <person name="Ueki K."/>
        </authorList>
    </citation>
    <scope>NUCLEOTIDE SEQUENCE</scope>
    <source>
        <strain evidence="1">TW13</strain>
    </source>
</reference>
<proteinExistence type="predicted"/>
<protein>
    <submittedName>
        <fullName evidence="1">Uncharacterized protein</fullName>
    </submittedName>
</protein>
<accession>A0ACB5R716</accession>
<name>A0ACB5R716_9CLOT</name>
<evidence type="ECO:0000313" key="1">
    <source>
        <dbReference type="EMBL" id="GKX64900.1"/>
    </source>
</evidence>
<dbReference type="Proteomes" id="UP001058074">
    <property type="component" value="Unassembled WGS sequence"/>
</dbReference>
<sequence length="352" mass="40233">MRFIPYSNSVHKFNSKKKRDHWRLGNIILIVLILLIVSGVLGQVIITKFNAENSKSRNKYVRVNNNKYYFKDRGQGDYTVVYDGALGSGMEQWSESIKKLGVDFDGNIFSYDRSGYGFNDFEKQSIESQARTLRMLLKKSGKPSPYLLVGEEYGCLVLSAFSSLYPDEVQGVIFINPLNEKYLGDSNYIRQYKSQKIRKVIEKNGSYFSLTAILNSLNLTKNPTGLMDALSDEDLKDFNRNRIQNSYNSAYYTELNNIINYKNEENGNVLQKDNLLKGKPFSIIVNDSRFKNQQVDLQRLGDKDNTNIIEVSSEKDIIATEKADIIASNVSNIAKKLKVIIKLQQDKIKNSQ</sequence>
<evidence type="ECO:0000313" key="2">
    <source>
        <dbReference type="Proteomes" id="UP001058074"/>
    </source>
</evidence>
<organism evidence="1 2">
    <name type="scientific">Inconstantimicrobium mannanitabidum</name>
    <dbReference type="NCBI Taxonomy" id="1604901"/>
    <lineage>
        <taxon>Bacteria</taxon>
        <taxon>Bacillati</taxon>
        <taxon>Bacillota</taxon>
        <taxon>Clostridia</taxon>
        <taxon>Eubacteriales</taxon>
        <taxon>Clostridiaceae</taxon>
        <taxon>Inconstantimicrobium</taxon>
    </lineage>
</organism>
<dbReference type="EMBL" id="BROD01000001">
    <property type="protein sequence ID" value="GKX64900.1"/>
    <property type="molecule type" value="Genomic_DNA"/>
</dbReference>